<feature type="region of interest" description="Disordered" evidence="1">
    <location>
        <begin position="1"/>
        <end position="20"/>
    </location>
</feature>
<comment type="caution">
    <text evidence="2">The sequence shown here is derived from an EMBL/GenBank/DDBJ whole genome shotgun (WGS) entry which is preliminary data.</text>
</comment>
<protein>
    <submittedName>
        <fullName evidence="2">Uncharacterized protein</fullName>
    </submittedName>
</protein>
<proteinExistence type="predicted"/>
<feature type="compositionally biased region" description="Basic and acidic residues" evidence="1">
    <location>
        <begin position="371"/>
        <end position="383"/>
    </location>
</feature>
<evidence type="ECO:0000313" key="2">
    <source>
        <dbReference type="EMBL" id="KAK4040822.1"/>
    </source>
</evidence>
<dbReference type="Proteomes" id="UP001303115">
    <property type="component" value="Unassembled WGS sequence"/>
</dbReference>
<evidence type="ECO:0000313" key="3">
    <source>
        <dbReference type="Proteomes" id="UP001303115"/>
    </source>
</evidence>
<reference evidence="3" key="1">
    <citation type="journal article" date="2023" name="Mol. Phylogenet. Evol.">
        <title>Genome-scale phylogeny and comparative genomics of the fungal order Sordariales.</title>
        <authorList>
            <person name="Hensen N."/>
            <person name="Bonometti L."/>
            <person name="Westerberg I."/>
            <person name="Brannstrom I.O."/>
            <person name="Guillou S."/>
            <person name="Cros-Aarteil S."/>
            <person name="Calhoun S."/>
            <person name="Haridas S."/>
            <person name="Kuo A."/>
            <person name="Mondo S."/>
            <person name="Pangilinan J."/>
            <person name="Riley R."/>
            <person name="LaButti K."/>
            <person name="Andreopoulos B."/>
            <person name="Lipzen A."/>
            <person name="Chen C."/>
            <person name="Yan M."/>
            <person name="Daum C."/>
            <person name="Ng V."/>
            <person name="Clum A."/>
            <person name="Steindorff A."/>
            <person name="Ohm R.A."/>
            <person name="Martin F."/>
            <person name="Silar P."/>
            <person name="Natvig D.O."/>
            <person name="Lalanne C."/>
            <person name="Gautier V."/>
            <person name="Ament-Velasquez S.L."/>
            <person name="Kruys A."/>
            <person name="Hutchinson M.I."/>
            <person name="Powell A.J."/>
            <person name="Barry K."/>
            <person name="Miller A.N."/>
            <person name="Grigoriev I.V."/>
            <person name="Debuchy R."/>
            <person name="Gladieux P."/>
            <person name="Hiltunen Thoren M."/>
            <person name="Johannesson H."/>
        </authorList>
    </citation>
    <scope>NUCLEOTIDE SEQUENCE [LARGE SCALE GENOMIC DNA]</scope>
    <source>
        <strain evidence="3">CBS 284.82</strain>
    </source>
</reference>
<sequence length="397" mass="44544">MSSTHSARSSRSSSPEPPDPMIAVAARLKELAHESQAARIAYPADKTEHHRLFCRAVHNVLSTELALFTFAQIVDGLPTLDVAWDRRIPDISVDDHPIEAHAELCPGVMKRTREIRQQLDLSILTFDPVLISAYSKAVLGSQAFQVRLIELVAVTVHQLGALLFNLDVCMHRGGRPDIDRVTQFEEPPLMPGWVEYPRRSPCIADIVGYWAEDRIFGGVAVFDRPAEARGPQQPPNVYFNSPRRVVTFRYTQLLDEQQQSMVDFFLSENSSEENCPLPVLTDKRNRVRVDFDKAIMHRMIHRDAWECMPPSEEALRLHNKRPQNEFDYPEHRDLLEAVNRQLGIPPPKRHGGAQNGGEIQSIGAQGSVPQDKSRGFTPGDRESQGSGDPTVGDGKDV</sequence>
<feature type="region of interest" description="Disordered" evidence="1">
    <location>
        <begin position="342"/>
        <end position="397"/>
    </location>
</feature>
<evidence type="ECO:0000256" key="1">
    <source>
        <dbReference type="SAM" id="MobiDB-lite"/>
    </source>
</evidence>
<dbReference type="AlphaFoldDB" id="A0AAN6SSD2"/>
<feature type="compositionally biased region" description="Low complexity" evidence="1">
    <location>
        <begin position="1"/>
        <end position="14"/>
    </location>
</feature>
<name>A0AAN6SSD2_9PEZI</name>
<keyword evidence="3" id="KW-1185">Reference proteome</keyword>
<dbReference type="EMBL" id="MU854369">
    <property type="protein sequence ID" value="KAK4040822.1"/>
    <property type="molecule type" value="Genomic_DNA"/>
</dbReference>
<gene>
    <name evidence="2" type="ORF">C8A01DRAFT_35194</name>
</gene>
<organism evidence="2 3">
    <name type="scientific">Parachaetomium inaequale</name>
    <dbReference type="NCBI Taxonomy" id="2588326"/>
    <lineage>
        <taxon>Eukaryota</taxon>
        <taxon>Fungi</taxon>
        <taxon>Dikarya</taxon>
        <taxon>Ascomycota</taxon>
        <taxon>Pezizomycotina</taxon>
        <taxon>Sordariomycetes</taxon>
        <taxon>Sordariomycetidae</taxon>
        <taxon>Sordariales</taxon>
        <taxon>Chaetomiaceae</taxon>
        <taxon>Parachaetomium</taxon>
    </lineage>
</organism>
<accession>A0AAN6SSD2</accession>